<dbReference type="Gene3D" id="3.30.1330.10">
    <property type="entry name" value="PurM-like, N-terminal domain"/>
    <property type="match status" value="2"/>
</dbReference>
<dbReference type="Pfam" id="PF00586">
    <property type="entry name" value="AIRS"/>
    <property type="match status" value="1"/>
</dbReference>
<dbReference type="AlphaFoldDB" id="A0A553UNH8"/>
<dbReference type="EC" id="6.3.5.3" evidence="3"/>
<dbReference type="GO" id="GO:0006164">
    <property type="term" value="P:purine nucleotide biosynthetic process"/>
    <property type="evidence" value="ECO:0007669"/>
    <property type="project" value="TreeGrafter"/>
</dbReference>
<dbReference type="InterPro" id="IPR010918">
    <property type="entry name" value="PurM-like_C_dom"/>
</dbReference>
<name>A0A553UNH8_9HELI</name>
<dbReference type="Gene3D" id="3.90.650.10">
    <property type="entry name" value="PurM-like C-terminal domain"/>
    <property type="match status" value="1"/>
</dbReference>
<organism evidence="3 4">
    <name type="scientific">Helicobacter mehlei</name>
    <dbReference type="NCBI Taxonomy" id="2316080"/>
    <lineage>
        <taxon>Bacteria</taxon>
        <taxon>Pseudomonadati</taxon>
        <taxon>Campylobacterota</taxon>
        <taxon>Epsilonproteobacteria</taxon>
        <taxon>Campylobacterales</taxon>
        <taxon>Helicobacteraceae</taxon>
        <taxon>Helicobacter</taxon>
    </lineage>
</organism>
<sequence>MIIYVQKKPDFDFLAQELLAKLQTLLVPHLEQIRLINAYLIENVSAEDLERARGIVFLEAQVDEYLPELDLNDCAGYFALQTLKGQLCPRSEAAQLALQVLNPSAPTPLVEHASIYKLYGNLSTEDIKSICTYLTNPLENHEIPLPLSQAQASMPTSPKLELANFANLSDFSHFIRQHQLCLSPEDLKIIQEQLPNLNLLELKILDTYWSDHCRHSTFLTKLEVHLDHPLAQEIYDQYLQVRQELGHNKPISLMDLSTIMAKYLSAQNKLPQLVQSSENNACTLSIKVQTPQGVKPYYLFFKNETHNHPTEIEPYGGASTCVGGAIRDVLSARGYVYAALRISGCGDPLEPIGKTRAGKLPQIKIAKQATQGFSSYGNQIGVATGLVQEVYHRGYKAKHLELGAVLGVAPQECVQSLEPAVGDLIVLLGGRTGRDGLGGASGSSRAHQIQSLELCGAQVQKGDALQERKLQRLFANPHFTKLIKRCNDLGAGGVSVAIPELASMGVIVQLDKMPIKYAGLSAFDLALSESQERMAILIDPKDLDMINKLCESEGVLSACVGQTTPSGYFELFYHQKRLAHIPITLLQSGGAPRLAHAHISQSAHLPKCVHSFTLSFEALALGLNTCSQKGLVSQFDSTIGSNTIFMPLGGAYQSTPIQVMAHTIPFEQTHTCSLVAFGFDPHACAQEPIKGGYFAVVTSVCKLIACGAQFKDIYLSFQEYFECLDSPSKWGKALGTLLGAFLAQKRLGIACIGGKDSMSGSFEDLSVPPTFISFAFCAQENQRLISPEFKGANHYLYLLTPPLDLHGLPYDFAELFTYLHALIVQEVILSASALGRKGAAQAILQMCLGNKIGVELEEVPLDLLFDPCFGGFVVECTQKLDRGILLGHTTAKAHIKRVSACLPLSTLLELLEQPLEQLYPTKAPKALDLHTPAKIFCDLPKSHTKIAKPRVLIPVFAGTNCEIDTQKAFERAGALVRSLVINTLTPESSTGSILAMRQALRESQILFLAGGFSGGDEPDGAAKMIKAFFSNPSLQEAILALLKHQDGLIGGICNGFQALLKTGLLPFGRSVPSQENHPTLLPNSLLRHQSQIAYIKVRSNRSPWLARTQVGEIYAVPISHGEGRFFAPPAMLGDLAQGDQIATQYVDLQGNIALETPFNPNGSLCGIEGITSACGRIFGKMGHTERFKPGLYQNVPGQFAMPIFQGAVDYYA</sequence>
<dbReference type="CDD" id="cd02204">
    <property type="entry name" value="PurL_repeat2"/>
    <property type="match status" value="1"/>
</dbReference>
<keyword evidence="4" id="KW-1185">Reference proteome</keyword>
<evidence type="ECO:0000259" key="2">
    <source>
        <dbReference type="Pfam" id="PF02769"/>
    </source>
</evidence>
<dbReference type="Pfam" id="PF02769">
    <property type="entry name" value="AIRS_C"/>
    <property type="match status" value="1"/>
</dbReference>
<dbReference type="InterPro" id="IPR010141">
    <property type="entry name" value="FGAM_synthase"/>
</dbReference>
<feature type="domain" description="PurM-like N-terminal" evidence="1">
    <location>
        <begin position="297"/>
        <end position="384"/>
    </location>
</feature>
<reference evidence="3" key="1">
    <citation type="submission" date="2019-07" db="EMBL/GenBank/DDBJ databases">
        <title>Helicobacter labacensis sp. nov., Helicobacter mehlei sp. nov. and Helicobacter vulpis sp. nov., isolated from gastric mucosa of red fox (Vulpis vulpis).</title>
        <authorList>
            <person name="Kusar D."/>
            <person name="Gruntar I."/>
            <person name="Pate M."/>
            <person name="Zajc U."/>
            <person name="Ocepek M."/>
        </authorList>
    </citation>
    <scope>NUCLEOTIDE SEQUENCE [LARGE SCALE GENOMIC DNA]</scope>
    <source>
        <strain evidence="3">L8b</strain>
    </source>
</reference>
<dbReference type="SMART" id="SM01211">
    <property type="entry name" value="GATase_5"/>
    <property type="match status" value="1"/>
</dbReference>
<dbReference type="Pfam" id="PF13507">
    <property type="entry name" value="GATase_5"/>
    <property type="match status" value="1"/>
</dbReference>
<dbReference type="RefSeq" id="WP_143928434.1">
    <property type="nucleotide sequence ID" value="NZ_VKGC01000018.1"/>
</dbReference>
<dbReference type="SUPFAM" id="SSF52317">
    <property type="entry name" value="Class I glutamine amidotransferase-like"/>
    <property type="match status" value="1"/>
</dbReference>
<dbReference type="Proteomes" id="UP000319322">
    <property type="component" value="Unassembled WGS sequence"/>
</dbReference>
<evidence type="ECO:0000259" key="1">
    <source>
        <dbReference type="Pfam" id="PF00586"/>
    </source>
</evidence>
<dbReference type="InterPro" id="IPR036676">
    <property type="entry name" value="PurM-like_C_sf"/>
</dbReference>
<dbReference type="InterPro" id="IPR029062">
    <property type="entry name" value="Class_I_gatase-like"/>
</dbReference>
<keyword evidence="3" id="KW-0436">Ligase</keyword>
<dbReference type="SUPFAM" id="SSF56042">
    <property type="entry name" value="PurM C-terminal domain-like"/>
    <property type="match status" value="2"/>
</dbReference>
<dbReference type="SUPFAM" id="SSF55326">
    <property type="entry name" value="PurM N-terminal domain-like"/>
    <property type="match status" value="2"/>
</dbReference>
<proteinExistence type="predicted"/>
<dbReference type="NCBIfam" id="TIGR01857">
    <property type="entry name" value="FGAM-synthase"/>
    <property type="match status" value="1"/>
</dbReference>
<dbReference type="PANTHER" id="PTHR10099">
    <property type="entry name" value="PHOSPHORIBOSYLFORMYLGLYCINAMIDINE SYNTHASE"/>
    <property type="match status" value="1"/>
</dbReference>
<dbReference type="PANTHER" id="PTHR10099:SF1">
    <property type="entry name" value="PHOSPHORIBOSYLFORMYLGLYCINAMIDINE SYNTHASE"/>
    <property type="match status" value="1"/>
</dbReference>
<dbReference type="InterPro" id="IPR036921">
    <property type="entry name" value="PurM-like_N_sf"/>
</dbReference>
<evidence type="ECO:0000313" key="3">
    <source>
        <dbReference type="EMBL" id="TSA81762.1"/>
    </source>
</evidence>
<dbReference type="Gene3D" id="3.40.50.880">
    <property type="match status" value="1"/>
</dbReference>
<protein>
    <submittedName>
        <fullName evidence="3">Phosphoribosylformylglycinamidine synthase</fullName>
        <ecNumber evidence="3">6.3.5.3</ecNumber>
    </submittedName>
</protein>
<dbReference type="EMBL" id="VKGC01000018">
    <property type="protein sequence ID" value="TSA81762.1"/>
    <property type="molecule type" value="Genomic_DNA"/>
</dbReference>
<reference evidence="3" key="2">
    <citation type="submission" date="2019-07" db="EMBL/GenBank/DDBJ databases">
        <authorList>
            <person name="Papic B."/>
        </authorList>
    </citation>
    <scope>NUCLEOTIDE SEQUENCE [LARGE SCALE GENOMIC DNA]</scope>
    <source>
        <strain evidence="3">L8b</strain>
    </source>
</reference>
<evidence type="ECO:0000313" key="4">
    <source>
        <dbReference type="Proteomes" id="UP000319322"/>
    </source>
</evidence>
<dbReference type="GO" id="GO:0005737">
    <property type="term" value="C:cytoplasm"/>
    <property type="evidence" value="ECO:0007669"/>
    <property type="project" value="TreeGrafter"/>
</dbReference>
<dbReference type="CDD" id="cd02203">
    <property type="entry name" value="PurL_repeat1"/>
    <property type="match status" value="1"/>
</dbReference>
<gene>
    <name evidence="3" type="ORF">FNE76_06440</name>
</gene>
<accession>A0A553UNH8</accession>
<dbReference type="InterPro" id="IPR016188">
    <property type="entry name" value="PurM-like_N"/>
</dbReference>
<feature type="domain" description="PurM-like C-terminal" evidence="2">
    <location>
        <begin position="421"/>
        <end position="573"/>
    </location>
</feature>
<dbReference type="GO" id="GO:0004642">
    <property type="term" value="F:phosphoribosylformylglycinamidine synthase activity"/>
    <property type="evidence" value="ECO:0007669"/>
    <property type="project" value="UniProtKB-EC"/>
</dbReference>
<comment type="caution">
    <text evidence="3">The sequence shown here is derived from an EMBL/GenBank/DDBJ whole genome shotgun (WGS) entry which is preliminary data.</text>
</comment>